<gene>
    <name evidence="3" type="ORF">J2S55_002350</name>
</gene>
<sequence length="729" mass="77725">MERNPWWRGNLPAETTGFVGRESEIRELLKLLAETSLVTVTGAGGVGKSRVAVRAAEECQGSYPDGAWLVELSGERDGDLLAHIVAAALGLREQSARPGGEVLAEFLAGKNLLLILDGCEHLPDACRDLVTAVLAGAPGVRIIVTSRQPLGLAWEALLPVGPFEPPAPDAVGPMTDDALRLFLDRARAAAPGLETDRAALMSAARICRRLDGIPLAVELAAGLLRTLPLERLAERSEEWFRASPLERLAGRSEEWFRASPVERLAGRSEKWSGASPVERRGERSGGPYDDRGPLSRPESLHATLRTVIGWSHELCGPGERLLSARLSVFAGDFDAEAAGWVCGDGLTDVPVLLAGLADRALLARVPGGYRQPEAVKEYGRRRLARLGEEAGLLRRHRRYHLDLARRADAGWYGPGQEGWAARLNSAGTDLRRALGSGDPSSPLSVELAGRLWPLWLCLGRSGEGRHHMGRVIDAAPGADPGLPRLLWADGCVAIAEGDLERGRRRLEAALSAALDGDDHTAAGHARLQLAVHALSVGAFDEVEPGIERARECFRRAGRATVGEPLALVTLAMAVTWRGEFARAVSTLEEVQRLCDARGERWARACGDYVLSIARLGLGRAAGAAAAARQSLDVKWRLRDTAGVALAVDQLAVIAAVEGDGYRTARLQGTGARLRAISGLRGSGCPQGMSEPGTVAERTARQLLGDDAYDAAFAEGHDDDPGSAVAYALA</sequence>
<evidence type="ECO:0000256" key="1">
    <source>
        <dbReference type="SAM" id="MobiDB-lite"/>
    </source>
</evidence>
<dbReference type="InterPro" id="IPR049052">
    <property type="entry name" value="nSTAND1"/>
</dbReference>
<dbReference type="InterPro" id="IPR027417">
    <property type="entry name" value="P-loop_NTPase"/>
</dbReference>
<dbReference type="EMBL" id="JAUSRB010000002">
    <property type="protein sequence ID" value="MDP9863084.1"/>
    <property type="molecule type" value="Genomic_DNA"/>
</dbReference>
<dbReference type="RefSeq" id="WP_306859674.1">
    <property type="nucleotide sequence ID" value="NZ_JAUSRB010000002.1"/>
</dbReference>
<dbReference type="PANTHER" id="PTHR47691:SF3">
    <property type="entry name" value="HTH-TYPE TRANSCRIPTIONAL REGULATOR RV0890C-RELATED"/>
    <property type="match status" value="1"/>
</dbReference>
<proteinExistence type="predicted"/>
<reference evidence="3 4" key="1">
    <citation type="submission" date="2023-07" db="EMBL/GenBank/DDBJ databases">
        <title>Sequencing the genomes of 1000 actinobacteria strains.</title>
        <authorList>
            <person name="Klenk H.-P."/>
        </authorList>
    </citation>
    <scope>NUCLEOTIDE SEQUENCE [LARGE SCALE GENOMIC DNA]</scope>
    <source>
        <strain evidence="3 4">DSM 44109</strain>
    </source>
</reference>
<feature type="compositionally biased region" description="Basic and acidic residues" evidence="1">
    <location>
        <begin position="277"/>
        <end position="293"/>
    </location>
</feature>
<evidence type="ECO:0000259" key="2">
    <source>
        <dbReference type="Pfam" id="PF20703"/>
    </source>
</evidence>
<keyword evidence="4" id="KW-1185">Reference proteome</keyword>
<dbReference type="Proteomes" id="UP001230426">
    <property type="component" value="Unassembled WGS sequence"/>
</dbReference>
<evidence type="ECO:0000313" key="4">
    <source>
        <dbReference type="Proteomes" id="UP001230426"/>
    </source>
</evidence>
<dbReference type="InterPro" id="IPR011990">
    <property type="entry name" value="TPR-like_helical_dom_sf"/>
</dbReference>
<comment type="caution">
    <text evidence="3">The sequence shown here is derived from an EMBL/GenBank/DDBJ whole genome shotgun (WGS) entry which is preliminary data.</text>
</comment>
<dbReference type="PRINTS" id="PR00364">
    <property type="entry name" value="DISEASERSIST"/>
</dbReference>
<dbReference type="PANTHER" id="PTHR47691">
    <property type="entry name" value="REGULATOR-RELATED"/>
    <property type="match status" value="1"/>
</dbReference>
<accession>A0ABT9R1H7</accession>
<organism evidence="3 4">
    <name type="scientific">Streptosporangium brasiliense</name>
    <dbReference type="NCBI Taxonomy" id="47480"/>
    <lineage>
        <taxon>Bacteria</taxon>
        <taxon>Bacillati</taxon>
        <taxon>Actinomycetota</taxon>
        <taxon>Actinomycetes</taxon>
        <taxon>Streptosporangiales</taxon>
        <taxon>Streptosporangiaceae</taxon>
        <taxon>Streptosporangium</taxon>
    </lineage>
</organism>
<dbReference type="Gene3D" id="3.40.50.300">
    <property type="entry name" value="P-loop containing nucleotide triphosphate hydrolases"/>
    <property type="match status" value="1"/>
</dbReference>
<dbReference type="Gene3D" id="1.25.40.10">
    <property type="entry name" value="Tetratricopeptide repeat domain"/>
    <property type="match status" value="1"/>
</dbReference>
<dbReference type="Pfam" id="PF20703">
    <property type="entry name" value="nSTAND1"/>
    <property type="match status" value="1"/>
</dbReference>
<evidence type="ECO:0000313" key="3">
    <source>
        <dbReference type="EMBL" id="MDP9863084.1"/>
    </source>
</evidence>
<dbReference type="SUPFAM" id="SSF52540">
    <property type="entry name" value="P-loop containing nucleoside triphosphate hydrolases"/>
    <property type="match status" value="1"/>
</dbReference>
<protein>
    <submittedName>
        <fullName evidence="3">ATPase</fullName>
    </submittedName>
</protein>
<name>A0ABT9R1H7_9ACTN</name>
<dbReference type="SUPFAM" id="SSF48452">
    <property type="entry name" value="TPR-like"/>
    <property type="match status" value="1"/>
</dbReference>
<feature type="domain" description="Novel STAND NTPase 1" evidence="2">
    <location>
        <begin position="15"/>
        <end position="198"/>
    </location>
</feature>
<feature type="region of interest" description="Disordered" evidence="1">
    <location>
        <begin position="267"/>
        <end position="296"/>
    </location>
</feature>